<gene>
    <name evidence="3" type="ORF">ABI_42400</name>
</gene>
<evidence type="ECO:0000313" key="4">
    <source>
        <dbReference type="Proteomes" id="UP000006512"/>
    </source>
</evidence>
<dbReference type="Proteomes" id="UP000006512">
    <property type="component" value="Unassembled WGS sequence"/>
</dbReference>
<reference evidence="4" key="1">
    <citation type="submission" date="2011-03" db="EMBL/GenBank/DDBJ databases">
        <title>Draft genome sequence of Brevundimonas diminuta.</title>
        <authorList>
            <person name="Brown P.J.B."/>
            <person name="Buechlein A."/>
            <person name="Hemmerich C."/>
            <person name="Brun Y.V."/>
        </authorList>
    </citation>
    <scope>NUCLEOTIDE SEQUENCE [LARGE SCALE GENOMIC DNA]</scope>
    <source>
        <strain evidence="4">C19</strain>
    </source>
</reference>
<proteinExistence type="predicted"/>
<keyword evidence="4" id="KW-1185">Reference proteome</keyword>
<feature type="chain" id="PRO_5003320414" description="UrcA family protein" evidence="2">
    <location>
        <begin position="24"/>
        <end position="118"/>
    </location>
</feature>
<evidence type="ECO:0000256" key="1">
    <source>
        <dbReference type="SAM" id="MobiDB-lite"/>
    </source>
</evidence>
<keyword evidence="2" id="KW-0732">Signal</keyword>
<name>F4QSU7_9CAUL</name>
<evidence type="ECO:0000256" key="2">
    <source>
        <dbReference type="SAM" id="SignalP"/>
    </source>
</evidence>
<feature type="signal peptide" evidence="2">
    <location>
        <begin position="1"/>
        <end position="23"/>
    </location>
</feature>
<dbReference type="EMBL" id="GL883080">
    <property type="protein sequence ID" value="EGF89817.1"/>
    <property type="molecule type" value="Genomic_DNA"/>
</dbReference>
<evidence type="ECO:0008006" key="5">
    <source>
        <dbReference type="Google" id="ProtNLM"/>
    </source>
</evidence>
<dbReference type="STRING" id="715226.ABI_42400"/>
<evidence type="ECO:0000313" key="3">
    <source>
        <dbReference type="EMBL" id="EGF89817.1"/>
    </source>
</evidence>
<dbReference type="NCBIfam" id="TIGR04433">
    <property type="entry name" value="UrcA_uranyl"/>
    <property type="match status" value="1"/>
</dbReference>
<sequence>MNRTITIIAFSAIAALTASAAVAAGGPEDQIYFGADSPLQEVVSLSGVNLSNPTEARAFYKDLKKAAARVCINEDLACERSAVKKAIRQIGSPELARLDSADAEATQMAATQGETTSR</sequence>
<accession>F4QSU7</accession>
<dbReference type="OrthoDB" id="7173936at2"/>
<organism evidence="3 4">
    <name type="scientific">Asticcacaulis biprosthecium C19</name>
    <dbReference type="NCBI Taxonomy" id="715226"/>
    <lineage>
        <taxon>Bacteria</taxon>
        <taxon>Pseudomonadati</taxon>
        <taxon>Pseudomonadota</taxon>
        <taxon>Alphaproteobacteria</taxon>
        <taxon>Caulobacterales</taxon>
        <taxon>Caulobacteraceae</taxon>
        <taxon>Asticcacaulis</taxon>
    </lineage>
</organism>
<dbReference type="InterPro" id="IPR030972">
    <property type="entry name" value="UrcA_uranyl"/>
</dbReference>
<feature type="region of interest" description="Disordered" evidence="1">
    <location>
        <begin position="98"/>
        <end position="118"/>
    </location>
</feature>
<feature type="compositionally biased region" description="Polar residues" evidence="1">
    <location>
        <begin position="108"/>
        <end position="118"/>
    </location>
</feature>
<dbReference type="HOGENOM" id="CLU_2068256_0_0_5"/>
<protein>
    <recommendedName>
        <fullName evidence="5">UrcA family protein</fullName>
    </recommendedName>
</protein>
<dbReference type="AlphaFoldDB" id="F4QSU7"/>
<dbReference type="RefSeq" id="WP_006275013.1">
    <property type="nucleotide sequence ID" value="NZ_GL883080.1"/>
</dbReference>